<dbReference type="EMBL" id="VAUV01000011">
    <property type="protein sequence ID" value="TLD69752.1"/>
    <property type="molecule type" value="Genomic_DNA"/>
</dbReference>
<dbReference type="Proteomes" id="UP000306196">
    <property type="component" value="Unassembled WGS sequence"/>
</dbReference>
<comment type="caution">
    <text evidence="3">The sequence shown here is derived from an EMBL/GenBank/DDBJ whole genome shotgun (WGS) entry which is preliminary data.</text>
</comment>
<proteinExistence type="predicted"/>
<dbReference type="CDD" id="cd02440">
    <property type="entry name" value="AdoMet_MTases"/>
    <property type="match status" value="1"/>
</dbReference>
<keyword evidence="4" id="KW-1185">Reference proteome</keyword>
<dbReference type="SUPFAM" id="SSF53335">
    <property type="entry name" value="S-adenosyl-L-methionine-dependent methyltransferases"/>
    <property type="match status" value="1"/>
</dbReference>
<keyword evidence="1 3" id="KW-0808">Transferase</keyword>
<gene>
    <name evidence="3" type="ORF">FEM03_15610</name>
</gene>
<organism evidence="3 4">
    <name type="scientific">Phragmitibacter flavus</name>
    <dbReference type="NCBI Taxonomy" id="2576071"/>
    <lineage>
        <taxon>Bacteria</taxon>
        <taxon>Pseudomonadati</taxon>
        <taxon>Verrucomicrobiota</taxon>
        <taxon>Verrucomicrobiia</taxon>
        <taxon>Verrucomicrobiales</taxon>
        <taxon>Verrucomicrobiaceae</taxon>
        <taxon>Phragmitibacter</taxon>
    </lineage>
</organism>
<reference evidence="3 4" key="1">
    <citation type="submission" date="2019-05" db="EMBL/GenBank/DDBJ databases">
        <title>Verrucobacter flavum gen. nov., sp. nov. a new member of the family Verrucomicrobiaceae.</title>
        <authorList>
            <person name="Szuroczki S."/>
            <person name="Abbaszade G."/>
            <person name="Szabo A."/>
            <person name="Felfoldi T."/>
            <person name="Schumann P."/>
            <person name="Boka K."/>
            <person name="Keki Z."/>
            <person name="Toumi M."/>
            <person name="Toth E."/>
        </authorList>
    </citation>
    <scope>NUCLEOTIDE SEQUENCE [LARGE SCALE GENOMIC DNA]</scope>
    <source>
        <strain evidence="3 4">MG-N-17</strain>
    </source>
</reference>
<accession>A0A5R8KBR8</accession>
<dbReference type="AlphaFoldDB" id="A0A5R8KBR8"/>
<dbReference type="OrthoDB" id="9772751at2"/>
<dbReference type="InterPro" id="IPR013216">
    <property type="entry name" value="Methyltransf_11"/>
</dbReference>
<dbReference type="PANTHER" id="PTHR43861:SF3">
    <property type="entry name" value="PUTATIVE (AFU_ORTHOLOGUE AFUA_2G14390)-RELATED"/>
    <property type="match status" value="1"/>
</dbReference>
<name>A0A5R8KBR8_9BACT</name>
<dbReference type="Gene3D" id="3.40.50.150">
    <property type="entry name" value="Vaccinia Virus protein VP39"/>
    <property type="match status" value="1"/>
</dbReference>
<evidence type="ECO:0000313" key="4">
    <source>
        <dbReference type="Proteomes" id="UP000306196"/>
    </source>
</evidence>
<dbReference type="PANTHER" id="PTHR43861">
    <property type="entry name" value="TRANS-ACONITATE 2-METHYLTRANSFERASE-RELATED"/>
    <property type="match status" value="1"/>
</dbReference>
<dbReference type="Pfam" id="PF08241">
    <property type="entry name" value="Methyltransf_11"/>
    <property type="match status" value="1"/>
</dbReference>
<feature type="domain" description="Methyltransferase type 11" evidence="2">
    <location>
        <begin position="194"/>
        <end position="287"/>
    </location>
</feature>
<dbReference type="GO" id="GO:0032259">
    <property type="term" value="P:methylation"/>
    <property type="evidence" value="ECO:0007669"/>
    <property type="project" value="UniProtKB-KW"/>
</dbReference>
<protein>
    <submittedName>
        <fullName evidence="3">Class I SAM-dependent methyltransferase</fullName>
    </submittedName>
</protein>
<dbReference type="GO" id="GO:0008757">
    <property type="term" value="F:S-adenosylmethionine-dependent methyltransferase activity"/>
    <property type="evidence" value="ECO:0007669"/>
    <property type="project" value="InterPro"/>
</dbReference>
<dbReference type="InterPro" id="IPR029063">
    <property type="entry name" value="SAM-dependent_MTases_sf"/>
</dbReference>
<evidence type="ECO:0000313" key="3">
    <source>
        <dbReference type="EMBL" id="TLD69752.1"/>
    </source>
</evidence>
<sequence length="395" mass="44800">MPFPHQDRCWHEVATFVQRHATPNAALLAPDEFVEIFDNVYSYEAPGLDPTIKYDWIIIHKGLCDRLDQVFINSVVAAVPPLLANDVFVVFSKTAGLNPLPPNSVHINALRHALRSLPKQAHAPVHPSARIRPVNFTKLDVEGVREAMNSRYRQDEHDEFGGYEHPHLWDQVRYHEVDRLFHQLIGDVRELDVLEIGCGIGRNTKFFEHAASYLGTDLSDVAIAKAQQRGFDPTHFKFQPMDAMDLQLPDAQFDLVLGAEIIEHVQDSDQMLREVHRVLKPGGRFLFNSANRDSLHLRIIRGMGHPEVRSTYEHFREYGYIEIQGILDQIGFAVTASEGVFIHPYLSIPGIDESVKNIILDDPHIVESLREIGNRAGPEFCFEFMIAATKIPNPA</sequence>
<evidence type="ECO:0000259" key="2">
    <source>
        <dbReference type="Pfam" id="PF08241"/>
    </source>
</evidence>
<evidence type="ECO:0000256" key="1">
    <source>
        <dbReference type="ARBA" id="ARBA00022679"/>
    </source>
</evidence>
<dbReference type="RefSeq" id="WP_138087212.1">
    <property type="nucleotide sequence ID" value="NZ_VAUV01000011.1"/>
</dbReference>
<keyword evidence="3" id="KW-0489">Methyltransferase</keyword>